<accession>A0A914WG06</accession>
<evidence type="ECO:0000313" key="3">
    <source>
        <dbReference type="WBParaSite" id="PSAMB.scaffold392size70469.g5364.t1"/>
    </source>
</evidence>
<feature type="compositionally biased region" description="Basic and acidic residues" evidence="1">
    <location>
        <begin position="300"/>
        <end position="320"/>
    </location>
</feature>
<feature type="region of interest" description="Disordered" evidence="1">
    <location>
        <begin position="272"/>
        <end position="334"/>
    </location>
</feature>
<dbReference type="WBParaSite" id="PSAMB.scaffold392size70469.g5364.t1">
    <property type="protein sequence ID" value="PSAMB.scaffold392size70469.g5364.t1"/>
    <property type="gene ID" value="PSAMB.scaffold392size70469.g5364"/>
</dbReference>
<sequence length="334" mass="38354">MHLRLPFYFKNNFRQTQTLILALIREGDCNYFHLVAFRTGRQKFHIADEKEVYEYQTTRKGTPVGRLQEDETGVIYCIVYWQLPEGKTVYHVRTVDIDEKGKISLTTLANDRYLNGKWLQPFICYGSLYWLPWSRDPCRKLLAVPLNSTSHSSIKVSSQIDPFLIGGSHWCWPAMIGLNVFYYLYNPKKRTGYICQLECYKKLWKVLSADMLEHTIVGHTGESMIKASPIDGRIYVHGDCTEPNCPDKAHIFVINFKREPSANMGPKLEKMSISDSVSNHSDDLKSRSSEEPLVNLSTSAEKKQDQKDKALLSPTRRDIVGKPLGENAGLRRVK</sequence>
<feature type="compositionally biased region" description="Basic and acidic residues" evidence="1">
    <location>
        <begin position="280"/>
        <end position="290"/>
    </location>
</feature>
<proteinExistence type="predicted"/>
<dbReference type="Proteomes" id="UP000887566">
    <property type="component" value="Unplaced"/>
</dbReference>
<keyword evidence="2" id="KW-1185">Reference proteome</keyword>
<evidence type="ECO:0000313" key="2">
    <source>
        <dbReference type="Proteomes" id="UP000887566"/>
    </source>
</evidence>
<evidence type="ECO:0000256" key="1">
    <source>
        <dbReference type="SAM" id="MobiDB-lite"/>
    </source>
</evidence>
<name>A0A914WG06_9BILA</name>
<dbReference type="AlphaFoldDB" id="A0A914WG06"/>
<protein>
    <submittedName>
        <fullName evidence="3">Uncharacterized protein</fullName>
    </submittedName>
</protein>
<reference evidence="3" key="1">
    <citation type="submission" date="2022-11" db="UniProtKB">
        <authorList>
            <consortium name="WormBaseParasite"/>
        </authorList>
    </citation>
    <scope>IDENTIFICATION</scope>
</reference>
<organism evidence="2 3">
    <name type="scientific">Plectus sambesii</name>
    <dbReference type="NCBI Taxonomy" id="2011161"/>
    <lineage>
        <taxon>Eukaryota</taxon>
        <taxon>Metazoa</taxon>
        <taxon>Ecdysozoa</taxon>
        <taxon>Nematoda</taxon>
        <taxon>Chromadorea</taxon>
        <taxon>Plectida</taxon>
        <taxon>Plectina</taxon>
        <taxon>Plectoidea</taxon>
        <taxon>Plectidae</taxon>
        <taxon>Plectus</taxon>
    </lineage>
</organism>